<evidence type="ECO:0000259" key="2">
    <source>
        <dbReference type="Pfam" id="PF06429"/>
    </source>
</evidence>
<dbReference type="EMBL" id="BAAAPB010000001">
    <property type="protein sequence ID" value="GAA1957748.1"/>
    <property type="molecule type" value="Genomic_DNA"/>
</dbReference>
<organism evidence="3 4">
    <name type="scientific">Nocardioides panacihumi</name>
    <dbReference type="NCBI Taxonomy" id="400774"/>
    <lineage>
        <taxon>Bacteria</taxon>
        <taxon>Bacillati</taxon>
        <taxon>Actinomycetota</taxon>
        <taxon>Actinomycetes</taxon>
        <taxon>Propionibacteriales</taxon>
        <taxon>Nocardioidaceae</taxon>
        <taxon>Nocardioides</taxon>
    </lineage>
</organism>
<keyword evidence="4" id="KW-1185">Reference proteome</keyword>
<dbReference type="PANTHER" id="PTHR30435">
    <property type="entry name" value="FLAGELLAR PROTEIN"/>
    <property type="match status" value="1"/>
</dbReference>
<sequence length="132" mass="13811">MGDAFEMLRIANTGLGAHQTWLDSLGGNIANVNTVRSTSQSAFQASFVVFAPRADGGVDVAGVAHSSAQGRLVSMPDSPLADANGYVRAPDIDMASEMSQLIMAQRGYQSSVQVTKTAQDTYNSALSIGEGR</sequence>
<proteinExistence type="inferred from homology"/>
<reference evidence="3 4" key="1">
    <citation type="journal article" date="2019" name="Int. J. Syst. Evol. Microbiol.">
        <title>The Global Catalogue of Microorganisms (GCM) 10K type strain sequencing project: providing services to taxonomists for standard genome sequencing and annotation.</title>
        <authorList>
            <consortium name="The Broad Institute Genomics Platform"/>
            <consortium name="The Broad Institute Genome Sequencing Center for Infectious Disease"/>
            <person name="Wu L."/>
            <person name="Ma J."/>
        </authorList>
    </citation>
    <scope>NUCLEOTIDE SEQUENCE [LARGE SCALE GENOMIC DNA]</scope>
    <source>
        <strain evidence="3 4">JCM 15309</strain>
    </source>
</reference>
<accession>A0ABN2QTG0</accession>
<comment type="similarity">
    <text evidence="1">Belongs to the flagella basal body rod proteins family.</text>
</comment>
<keyword evidence="3" id="KW-0966">Cell projection</keyword>
<name>A0ABN2QTG0_9ACTN</name>
<evidence type="ECO:0000313" key="3">
    <source>
        <dbReference type="EMBL" id="GAA1957748.1"/>
    </source>
</evidence>
<keyword evidence="3" id="KW-0282">Flagellum</keyword>
<evidence type="ECO:0000256" key="1">
    <source>
        <dbReference type="ARBA" id="ARBA00009677"/>
    </source>
</evidence>
<dbReference type="InterPro" id="IPR010930">
    <property type="entry name" value="Flg_bb/hook_C_dom"/>
</dbReference>
<comment type="caution">
    <text evidence="3">The sequence shown here is derived from an EMBL/GenBank/DDBJ whole genome shotgun (WGS) entry which is preliminary data.</text>
</comment>
<dbReference type="PANTHER" id="PTHR30435:SF2">
    <property type="entry name" value="FLAGELLAR BASAL-BODY ROD PROTEIN FLGC"/>
    <property type="match status" value="1"/>
</dbReference>
<evidence type="ECO:0000313" key="4">
    <source>
        <dbReference type="Proteomes" id="UP001500571"/>
    </source>
</evidence>
<protein>
    <submittedName>
        <fullName evidence="3">Flagellar basal body rod protein FlgC</fullName>
    </submittedName>
</protein>
<dbReference type="Pfam" id="PF06429">
    <property type="entry name" value="Flg_bbr_C"/>
    <property type="match status" value="1"/>
</dbReference>
<dbReference type="Proteomes" id="UP001500571">
    <property type="component" value="Unassembled WGS sequence"/>
</dbReference>
<keyword evidence="3" id="KW-0969">Cilium</keyword>
<dbReference type="SUPFAM" id="SSF64518">
    <property type="entry name" value="Phase 1 flagellin"/>
    <property type="match status" value="1"/>
</dbReference>
<dbReference type="RefSeq" id="WP_344044270.1">
    <property type="nucleotide sequence ID" value="NZ_BAAAPB010000001.1"/>
</dbReference>
<feature type="domain" description="Flagellar basal-body/hook protein C-terminal" evidence="2">
    <location>
        <begin position="84"/>
        <end position="127"/>
    </location>
</feature>
<gene>
    <name evidence="3" type="primary">flgC</name>
    <name evidence="3" type="ORF">GCM10009798_16490</name>
</gene>